<dbReference type="RefSeq" id="WP_007421913.1">
    <property type="nucleotide sequence ID" value="NC_009484.1"/>
</dbReference>
<feature type="domain" description="NAD-dependent epimerase/dehydratase" evidence="1">
    <location>
        <begin position="8"/>
        <end position="215"/>
    </location>
</feature>
<dbReference type="InterPro" id="IPR051207">
    <property type="entry name" value="ComplexI_NDUFA9_subunit"/>
</dbReference>
<protein>
    <submittedName>
        <fullName evidence="2">NADH dehydrogenase (Ubiquinone)</fullName>
        <ecNumber evidence="2">1.6.5.3</ecNumber>
    </submittedName>
</protein>
<keyword evidence="3" id="KW-1185">Reference proteome</keyword>
<dbReference type="EC" id="1.6.5.3" evidence="2"/>
<dbReference type="PANTHER" id="PTHR12126:SF11">
    <property type="entry name" value="NADH DEHYDROGENASE [UBIQUINONE] 1 ALPHA SUBCOMPLEX SUBUNIT 9, MITOCHONDRIAL"/>
    <property type="match status" value="1"/>
</dbReference>
<evidence type="ECO:0000313" key="2">
    <source>
        <dbReference type="EMBL" id="ABQ30873.1"/>
    </source>
</evidence>
<name>A5FZ41_ACICJ</name>
<gene>
    <name evidence="2" type="ordered locus">Acry_1668</name>
</gene>
<keyword evidence="2" id="KW-0830">Ubiquinone</keyword>
<dbReference type="PANTHER" id="PTHR12126">
    <property type="entry name" value="NADH-UBIQUINONE OXIDOREDUCTASE 39 KDA SUBUNIT-RELATED"/>
    <property type="match status" value="1"/>
</dbReference>
<evidence type="ECO:0000259" key="1">
    <source>
        <dbReference type="Pfam" id="PF01370"/>
    </source>
</evidence>
<dbReference type="Proteomes" id="UP000000245">
    <property type="component" value="Chromosome"/>
</dbReference>
<dbReference type="CDD" id="cd05271">
    <property type="entry name" value="NDUFA9_like_SDR_a"/>
    <property type="match status" value="1"/>
</dbReference>
<dbReference type="Gene3D" id="3.40.50.720">
    <property type="entry name" value="NAD(P)-binding Rossmann-like Domain"/>
    <property type="match status" value="1"/>
</dbReference>
<dbReference type="EMBL" id="CP000697">
    <property type="protein sequence ID" value="ABQ30873.1"/>
    <property type="molecule type" value="Genomic_DNA"/>
</dbReference>
<dbReference type="GO" id="GO:0016491">
    <property type="term" value="F:oxidoreductase activity"/>
    <property type="evidence" value="ECO:0007669"/>
    <property type="project" value="UniProtKB-KW"/>
</dbReference>
<dbReference type="SUPFAM" id="SSF51735">
    <property type="entry name" value="NAD(P)-binding Rossmann-fold domains"/>
    <property type="match status" value="1"/>
</dbReference>
<dbReference type="AlphaFoldDB" id="A5FZ41"/>
<dbReference type="HOGENOM" id="CLU_007383_6_5_5"/>
<dbReference type="KEGG" id="acr:Acry_1668"/>
<sequence>MASRKVATVFGASGFIGRHVVKRLAAAGWVVRAAMRDTEAGAFLRPLGDVGQIVPLYAPLDNEAALRRAIEGATCVINLVGILAERRRGDFDRVQHQGAARIATLAAEAGVRALVHVSAIGADPKAASQYARSKGLGEAAVRAAFPAATILRPSIVFGPEDGFFNRFGAMAAQLPFLPVIEGETKFQPVYVGDVADAVMAAIDRPELAGATYELGGPEVRSFRDLLAYINAETGHHRALIGVPRWAAWLQASVLQRLPGRLLTTDQLLLLRRDNVVARNARTLADLGIVATPIDLVVPSYMRRYRHGGGRPTGGEA</sequence>
<organism evidence="2 3">
    <name type="scientific">Acidiphilium cryptum (strain JF-5)</name>
    <dbReference type="NCBI Taxonomy" id="349163"/>
    <lineage>
        <taxon>Bacteria</taxon>
        <taxon>Pseudomonadati</taxon>
        <taxon>Pseudomonadota</taxon>
        <taxon>Alphaproteobacteria</taxon>
        <taxon>Acetobacterales</taxon>
        <taxon>Acidocellaceae</taxon>
        <taxon>Acidiphilium</taxon>
    </lineage>
</organism>
<dbReference type="InterPro" id="IPR001509">
    <property type="entry name" value="Epimerase_deHydtase"/>
</dbReference>
<proteinExistence type="predicted"/>
<accession>A5FZ41</accession>
<dbReference type="Pfam" id="PF01370">
    <property type="entry name" value="Epimerase"/>
    <property type="match status" value="1"/>
</dbReference>
<dbReference type="STRING" id="349163.Acry_1668"/>
<keyword evidence="2" id="KW-0560">Oxidoreductase</keyword>
<dbReference type="FunFam" id="3.40.50.720:FF:000702">
    <property type="entry name" value="NADH dehydrogenase (Ubiquinone)"/>
    <property type="match status" value="1"/>
</dbReference>
<evidence type="ECO:0000313" key="3">
    <source>
        <dbReference type="Proteomes" id="UP000000245"/>
    </source>
</evidence>
<reference evidence="2 3" key="1">
    <citation type="submission" date="2007-05" db="EMBL/GenBank/DDBJ databases">
        <title>Complete sequence of chromosome of Acidiphilium cryptum JF-5.</title>
        <authorList>
            <consortium name="US DOE Joint Genome Institute"/>
            <person name="Copeland A."/>
            <person name="Lucas S."/>
            <person name="Lapidus A."/>
            <person name="Barry K."/>
            <person name="Detter J.C."/>
            <person name="Glavina del Rio T."/>
            <person name="Hammon N."/>
            <person name="Israni S."/>
            <person name="Dalin E."/>
            <person name="Tice H."/>
            <person name="Pitluck S."/>
            <person name="Sims D."/>
            <person name="Brettin T."/>
            <person name="Bruce D."/>
            <person name="Han C."/>
            <person name="Schmutz J."/>
            <person name="Larimer F."/>
            <person name="Land M."/>
            <person name="Hauser L."/>
            <person name="Kyrpides N."/>
            <person name="Kim E."/>
            <person name="Magnuson T."/>
            <person name="Richardson P."/>
        </authorList>
    </citation>
    <scope>NUCLEOTIDE SEQUENCE [LARGE SCALE GENOMIC DNA]</scope>
    <source>
        <strain evidence="2 3">JF-5</strain>
    </source>
</reference>
<dbReference type="GO" id="GO:0044877">
    <property type="term" value="F:protein-containing complex binding"/>
    <property type="evidence" value="ECO:0007669"/>
    <property type="project" value="TreeGrafter"/>
</dbReference>
<dbReference type="InterPro" id="IPR036291">
    <property type="entry name" value="NAD(P)-bd_dom_sf"/>
</dbReference>
<dbReference type="eggNOG" id="COG0702">
    <property type="taxonomic scope" value="Bacteria"/>
</dbReference>